<evidence type="ECO:0000256" key="1">
    <source>
        <dbReference type="ARBA" id="ARBA00022670"/>
    </source>
</evidence>
<evidence type="ECO:0000313" key="5">
    <source>
        <dbReference type="EMBL" id="KMW17333.1"/>
    </source>
</evidence>
<dbReference type="SUPFAM" id="SSF50156">
    <property type="entry name" value="PDZ domain-like"/>
    <property type="match status" value="1"/>
</dbReference>
<evidence type="ECO:0000259" key="4">
    <source>
        <dbReference type="PROSITE" id="PS50106"/>
    </source>
</evidence>
<dbReference type="GO" id="GO:0004252">
    <property type="term" value="F:serine-type endopeptidase activity"/>
    <property type="evidence" value="ECO:0007669"/>
    <property type="project" value="InterPro"/>
</dbReference>
<dbReference type="Pfam" id="PF13365">
    <property type="entry name" value="Trypsin_2"/>
    <property type="match status" value="1"/>
</dbReference>
<feature type="compositionally biased region" description="Low complexity" evidence="3">
    <location>
        <begin position="36"/>
        <end position="49"/>
    </location>
</feature>
<dbReference type="PANTHER" id="PTHR43343">
    <property type="entry name" value="PEPTIDASE S12"/>
    <property type="match status" value="1"/>
</dbReference>
<dbReference type="RefSeq" id="WP_007870792.1">
    <property type="nucleotide sequence ID" value="NZ_KQ235880.1"/>
</dbReference>
<dbReference type="InterPro" id="IPR009003">
    <property type="entry name" value="Peptidase_S1_PA"/>
</dbReference>
<proteinExistence type="predicted"/>
<keyword evidence="2" id="KW-0378">Hydrolase</keyword>
<dbReference type="OrthoDB" id="9758917at2"/>
<dbReference type="PROSITE" id="PS50106">
    <property type="entry name" value="PDZ"/>
    <property type="match status" value="1"/>
</dbReference>
<dbReference type="InterPro" id="IPR001940">
    <property type="entry name" value="Peptidase_S1C"/>
</dbReference>
<sequence length="487" mass="50919">MYENENRNLNENTNPEGNMPETTVNWTTPKPEDSRNQGNNGYGPSYGNSRQPGYDPIYSQQTVNGGGHHGNGSSNPHRGPKKGTWVKRAAGITAAAVLFGAVSGGVMTGVSYLGARMTGLYGTTTAQVQTQAQIPQVAPAVTTQNSDNAATVAAVTDVSGIVENVMPSIVAINDTMTVQQRDFFGMPQTYQAQSSGSGIIVNQTDTELLIATNNHVVDGAQDLKVTFVDNNDVSAAVKGTDSASDLAIIAVQLQDIPSDTMSKIKVASLGDSDNIKVGQQVVAIGNALGYGQSVTVGYVSALDREITDSSGITRTFIQTDAAINPGNSGGALIDLNGNVIGINAAKTASTEVEGMGFAIPISKAQEILNNLMTKKTRVAVTESAQGYLGIQGTNIDASAAQEFGMPVGIYVYKIVEGGAAASSELKEKDIITKFDGQSVTNMEELKQMLTYYEGGSTVTLTVQSLVNGAYVEHDVQVTLGTKPAADS</sequence>
<protein>
    <recommendedName>
        <fullName evidence="4">PDZ domain-containing protein</fullName>
    </recommendedName>
</protein>
<feature type="compositionally biased region" description="Low complexity" evidence="3">
    <location>
        <begin position="9"/>
        <end position="18"/>
    </location>
</feature>
<evidence type="ECO:0000256" key="3">
    <source>
        <dbReference type="SAM" id="MobiDB-lite"/>
    </source>
</evidence>
<dbReference type="InterPro" id="IPR051201">
    <property type="entry name" value="Chloro_Bact_Ser_Proteases"/>
</dbReference>
<dbReference type="SMART" id="SM00228">
    <property type="entry name" value="PDZ"/>
    <property type="match status" value="1"/>
</dbReference>
<dbReference type="Gene3D" id="2.40.10.120">
    <property type="match status" value="1"/>
</dbReference>
<comment type="caution">
    <text evidence="5">The sequence shown here is derived from an EMBL/GenBank/DDBJ whole genome shotgun (WGS) entry which is preliminary data.</text>
</comment>
<dbReference type="PANTHER" id="PTHR43343:SF3">
    <property type="entry name" value="PROTEASE DO-LIKE 8, CHLOROPLASTIC"/>
    <property type="match status" value="1"/>
</dbReference>
<dbReference type="InterPro" id="IPR001478">
    <property type="entry name" value="PDZ"/>
</dbReference>
<gene>
    <name evidence="5" type="ORF">HMPREF9470_03522</name>
</gene>
<dbReference type="GO" id="GO:0006508">
    <property type="term" value="P:proteolysis"/>
    <property type="evidence" value="ECO:0007669"/>
    <property type="project" value="UniProtKB-KW"/>
</dbReference>
<organism evidence="5 6">
    <name type="scientific">[Clostridium] citroniae WAL-19142</name>
    <dbReference type="NCBI Taxonomy" id="742734"/>
    <lineage>
        <taxon>Bacteria</taxon>
        <taxon>Bacillati</taxon>
        <taxon>Bacillota</taxon>
        <taxon>Clostridia</taxon>
        <taxon>Lachnospirales</taxon>
        <taxon>Lachnospiraceae</taxon>
        <taxon>Enterocloster</taxon>
    </lineage>
</organism>
<feature type="region of interest" description="Disordered" evidence="3">
    <location>
        <begin position="1"/>
        <end position="83"/>
    </location>
</feature>
<dbReference type="GeneID" id="93166177"/>
<dbReference type="Pfam" id="PF00595">
    <property type="entry name" value="PDZ"/>
    <property type="match status" value="1"/>
</dbReference>
<dbReference type="SUPFAM" id="SSF50494">
    <property type="entry name" value="Trypsin-like serine proteases"/>
    <property type="match status" value="1"/>
</dbReference>
<dbReference type="PRINTS" id="PR00834">
    <property type="entry name" value="PROTEASES2C"/>
</dbReference>
<evidence type="ECO:0000256" key="2">
    <source>
        <dbReference type="ARBA" id="ARBA00022801"/>
    </source>
</evidence>
<reference evidence="5 6" key="1">
    <citation type="submission" date="2011-04" db="EMBL/GenBank/DDBJ databases">
        <title>The Genome Sequence of Clostridium citroniae WAL-19142.</title>
        <authorList>
            <consortium name="The Broad Institute Genome Sequencing Platform"/>
            <person name="Earl A."/>
            <person name="Ward D."/>
            <person name="Feldgarden M."/>
            <person name="Gevers D."/>
            <person name="Warren Y.A."/>
            <person name="Tyrrell K.L."/>
            <person name="Citron D.M."/>
            <person name="Goldstein E.J."/>
            <person name="Daigneault M."/>
            <person name="Allen-Vercoe E."/>
            <person name="Young S.K."/>
            <person name="Zeng Q."/>
            <person name="Gargeya S."/>
            <person name="Fitzgerald M."/>
            <person name="Haas B."/>
            <person name="Abouelleil A."/>
            <person name="Alvarado L."/>
            <person name="Arachchi H.M."/>
            <person name="Berlin A."/>
            <person name="Brown A."/>
            <person name="Chapman S.B."/>
            <person name="Chen Z."/>
            <person name="Dunbar C."/>
            <person name="Freedman E."/>
            <person name="Gearin G."/>
            <person name="Gellesch M."/>
            <person name="Goldberg J."/>
            <person name="Griggs A."/>
            <person name="Gujja S."/>
            <person name="Heilman E.R."/>
            <person name="Heiman D."/>
            <person name="Howarth C."/>
            <person name="Larson L."/>
            <person name="Lui A."/>
            <person name="MacDonald P.J."/>
            <person name="Mehta T."/>
            <person name="Montmayeur A."/>
            <person name="Murphy C."/>
            <person name="Neiman D."/>
            <person name="Pearson M."/>
            <person name="Priest M."/>
            <person name="Roberts A."/>
            <person name="Saif S."/>
            <person name="Shea T."/>
            <person name="Shenoy N."/>
            <person name="Sisk P."/>
            <person name="Stolte C."/>
            <person name="Sykes S."/>
            <person name="White J."/>
            <person name="Yandava C."/>
            <person name="Wortman J."/>
            <person name="Nusbaum C."/>
            <person name="Birren B."/>
        </authorList>
    </citation>
    <scope>NUCLEOTIDE SEQUENCE [LARGE SCALE GENOMIC DNA]</scope>
    <source>
        <strain evidence="5 6">WAL-19142</strain>
    </source>
</reference>
<accession>A0A0J9BWZ3</accession>
<keyword evidence="1" id="KW-0645">Protease</keyword>
<name>A0A0J9BWZ3_9FIRM</name>
<evidence type="ECO:0000313" key="6">
    <source>
        <dbReference type="Proteomes" id="UP000037392"/>
    </source>
</evidence>
<feature type="domain" description="PDZ" evidence="4">
    <location>
        <begin position="377"/>
        <end position="466"/>
    </location>
</feature>
<dbReference type="EMBL" id="ADLK01000027">
    <property type="protein sequence ID" value="KMW17333.1"/>
    <property type="molecule type" value="Genomic_DNA"/>
</dbReference>
<dbReference type="Gene3D" id="2.30.42.10">
    <property type="match status" value="1"/>
</dbReference>
<dbReference type="Proteomes" id="UP000037392">
    <property type="component" value="Unassembled WGS sequence"/>
</dbReference>
<dbReference type="PATRIC" id="fig|742734.4.peg.3778"/>
<dbReference type="InterPro" id="IPR036034">
    <property type="entry name" value="PDZ_sf"/>
</dbReference>
<dbReference type="AlphaFoldDB" id="A0A0J9BWZ3"/>